<gene>
    <name evidence="2" type="ORF">ACHAW5_010581</name>
</gene>
<dbReference type="Proteomes" id="UP001530315">
    <property type="component" value="Unassembled WGS sequence"/>
</dbReference>
<sequence length="980" mass="108698">MFVLRSRYLRIRSRRHRGRHVGCGTHSFLPHARVDGSTELESSSTHIEFSYAAILKAIDESHYNETIQSCPYLQAEIPATRDGDARNEVHVESYRSPATPVLSDDAVRGLRLAAQKYFKEKGGGNNGVGVDRVSVGDLLAMDGDPEPGWKTSLDAAMMQVIYPSVRSGWPHNDAFSFTKDSDAAHGIPVLTVTSASVFAGGGFPSAKAAMTTFERDAGLFVVHIDLGNDNHAETPVMGALYMESLVDECKMKSDLPIVGPLLPGQMVVHQSMQRTAAIMVPSNVHHLKENGLSTVDSLSRTHILRAAEYTRHYALRLILTTKNIIGFETSDGVPKVAIPEAPSEERSYRLRNYARFCRDDRVRYLTLAGLLDFDDYENHLWLGYDYIARVDNPEYQCDLLQRLSDVNRAVFHLEKAAALCPTDSRIYFQLATAIGAKMDCEKRLILEGDDDHYHATRSDEAPGLKRMAEALKRSADLESAPVKVGVNGIEDLAICLNALSETHCKLGEFGKALNALDRWAECGSIRSALALEDTNSIQMHKTPRYEWIQVTDKRDGQNRNVAVRTVGDVPVFEPEDIALLRAAADNRFALAAGMQTSRYTMQYEGNSELHLDDLCAGDLLLKSMMNRVLQEKVYPLVRTAFAEAKDLDGDEPPLGSLCVYDSIFVRYNGDKAKAAGRRRGASQPLHQDGGIYSVNIALNSAHEGGGTFFEALTVVDGTNILRPTAPGHAIIHKTTQRHAGAPTTSGVRDILVIFLTARRTIKSDNVENTWRIERAMRLQSIGKELNRDKLIPSLRLARDNDPTNSEIPYWLGVHLIQGDMNDETDERWTEISQGVESLKLSTLLNPADARAHYHLGMAISTRHKYAMRTKRAHLLPPAKEAGESVINALESAIRLERKCAEAGCENGINLSAAFLALGDFMTRLKSFDKAIMYLNQVEGTIRESGDIDKEWAQSMLEEVSSILDYCKSEASEKMEHSLIR</sequence>
<protein>
    <recommendedName>
        <fullName evidence="1">Fe2OG dioxygenase domain-containing protein</fullName>
    </recommendedName>
</protein>
<feature type="domain" description="Fe2OG dioxygenase" evidence="1">
    <location>
        <begin position="659"/>
        <end position="757"/>
    </location>
</feature>
<dbReference type="InterPro" id="IPR011990">
    <property type="entry name" value="TPR-like_helical_dom_sf"/>
</dbReference>
<dbReference type="SUPFAM" id="SSF48452">
    <property type="entry name" value="TPR-like"/>
    <property type="match status" value="1"/>
</dbReference>
<evidence type="ECO:0000259" key="1">
    <source>
        <dbReference type="PROSITE" id="PS51471"/>
    </source>
</evidence>
<evidence type="ECO:0000313" key="3">
    <source>
        <dbReference type="Proteomes" id="UP001530315"/>
    </source>
</evidence>
<reference evidence="2 3" key="1">
    <citation type="submission" date="2024-10" db="EMBL/GenBank/DDBJ databases">
        <title>Updated reference genomes for cyclostephanoid diatoms.</title>
        <authorList>
            <person name="Roberts W.R."/>
            <person name="Alverson A.J."/>
        </authorList>
    </citation>
    <scope>NUCLEOTIDE SEQUENCE [LARGE SCALE GENOMIC DNA]</scope>
    <source>
        <strain evidence="2 3">AJA276-08</strain>
    </source>
</reference>
<keyword evidence="3" id="KW-1185">Reference proteome</keyword>
<dbReference type="Gene3D" id="1.25.40.10">
    <property type="entry name" value="Tetratricopeptide repeat domain"/>
    <property type="match status" value="2"/>
</dbReference>
<evidence type="ECO:0000313" key="2">
    <source>
        <dbReference type="EMBL" id="KAL3794370.1"/>
    </source>
</evidence>
<name>A0ABD3Q8A0_9STRA</name>
<organism evidence="2 3">
    <name type="scientific">Stephanodiscus triporus</name>
    <dbReference type="NCBI Taxonomy" id="2934178"/>
    <lineage>
        <taxon>Eukaryota</taxon>
        <taxon>Sar</taxon>
        <taxon>Stramenopiles</taxon>
        <taxon>Ochrophyta</taxon>
        <taxon>Bacillariophyta</taxon>
        <taxon>Coscinodiscophyceae</taxon>
        <taxon>Thalassiosirophycidae</taxon>
        <taxon>Stephanodiscales</taxon>
        <taxon>Stephanodiscaceae</taxon>
        <taxon>Stephanodiscus</taxon>
    </lineage>
</organism>
<dbReference type="AlphaFoldDB" id="A0ABD3Q8A0"/>
<accession>A0ABD3Q8A0</accession>
<dbReference type="EMBL" id="JALLAZ020000472">
    <property type="protein sequence ID" value="KAL3794370.1"/>
    <property type="molecule type" value="Genomic_DNA"/>
</dbReference>
<comment type="caution">
    <text evidence="2">The sequence shown here is derived from an EMBL/GenBank/DDBJ whole genome shotgun (WGS) entry which is preliminary data.</text>
</comment>
<proteinExistence type="predicted"/>
<dbReference type="Gene3D" id="2.60.120.620">
    <property type="entry name" value="q2cbj1_9rhob like domain"/>
    <property type="match status" value="1"/>
</dbReference>
<dbReference type="PROSITE" id="PS51471">
    <property type="entry name" value="FE2OG_OXY"/>
    <property type="match status" value="1"/>
</dbReference>
<dbReference type="InterPro" id="IPR005123">
    <property type="entry name" value="Oxoglu/Fe-dep_dioxygenase_dom"/>
</dbReference>